<dbReference type="AlphaFoldDB" id="A0A2U8GX36"/>
<dbReference type="GO" id="GO:0016020">
    <property type="term" value="C:membrane"/>
    <property type="evidence" value="ECO:0007669"/>
    <property type="project" value="TreeGrafter"/>
</dbReference>
<dbReference type="Proteomes" id="UP000244930">
    <property type="component" value="Chromosome"/>
</dbReference>
<protein>
    <submittedName>
        <fullName evidence="2">Alpha/beta hydrolase</fullName>
    </submittedName>
</protein>
<dbReference type="InterPro" id="IPR050266">
    <property type="entry name" value="AB_hydrolase_sf"/>
</dbReference>
<organism evidence="2 3">
    <name type="scientific">Parazoarcus communis</name>
    <dbReference type="NCBI Taxonomy" id="41977"/>
    <lineage>
        <taxon>Bacteria</taxon>
        <taxon>Pseudomonadati</taxon>
        <taxon>Pseudomonadota</taxon>
        <taxon>Betaproteobacteria</taxon>
        <taxon>Rhodocyclales</taxon>
        <taxon>Zoogloeaceae</taxon>
        <taxon>Parazoarcus</taxon>
    </lineage>
</organism>
<dbReference type="KEGG" id="acom:CEW83_06860"/>
<proteinExistence type="predicted"/>
<accession>A0A2U8GX36</accession>
<sequence length="291" mass="32923">MKSSRSRFLEVRGVRYHVREWGREGAPRLFLLHGWMDVSASFQFIVDALEGDWHVIAPDWRGFGLSQWCGDAYWFPDYFADLDAILEQLQPNGEVRLGGHSLGGNVALMYAGIRPSRVGRVVVMDGFGLVDRSPEEAPGRYEKWLHDLRSPAQFRPYADFDTLAARLCRDNPRLAAEQAVWLARHLGEDDGQGGIRLAGDPAHRRVNPVLYRRAESEACWRRVSAPVLWLEPDDQSVRQRIGVNDESHESAKACLRDVRVATITDAGHNLHHDQPQQVAGIIEAFLRSEHA</sequence>
<reference evidence="2 3" key="1">
    <citation type="submission" date="2017-06" db="EMBL/GenBank/DDBJ databases">
        <title>Azoarcus.</title>
        <authorList>
            <person name="Woo J.-H."/>
            <person name="Kim H.-S."/>
        </authorList>
    </citation>
    <scope>NUCLEOTIDE SEQUENCE [LARGE SCALE GENOMIC DNA]</scope>
    <source>
        <strain evidence="2 3">TSPY31</strain>
    </source>
</reference>
<dbReference type="PRINTS" id="PR00111">
    <property type="entry name" value="ABHYDROLASE"/>
</dbReference>
<evidence type="ECO:0000259" key="1">
    <source>
        <dbReference type="Pfam" id="PF12697"/>
    </source>
</evidence>
<dbReference type="InterPro" id="IPR000073">
    <property type="entry name" value="AB_hydrolase_1"/>
</dbReference>
<keyword evidence="3" id="KW-1185">Reference proteome</keyword>
<dbReference type="SUPFAM" id="SSF53474">
    <property type="entry name" value="alpha/beta-Hydrolases"/>
    <property type="match status" value="1"/>
</dbReference>
<dbReference type="PANTHER" id="PTHR43798:SF33">
    <property type="entry name" value="HYDROLASE, PUTATIVE (AFU_ORTHOLOGUE AFUA_2G14860)-RELATED"/>
    <property type="match status" value="1"/>
</dbReference>
<dbReference type="RefSeq" id="WP_108951244.1">
    <property type="nucleotide sequence ID" value="NZ_CP022187.1"/>
</dbReference>
<name>A0A2U8GX36_9RHOO</name>
<keyword evidence="2" id="KW-0378">Hydrolase</keyword>
<dbReference type="EMBL" id="CP022187">
    <property type="protein sequence ID" value="AWI77546.1"/>
    <property type="molecule type" value="Genomic_DNA"/>
</dbReference>
<gene>
    <name evidence="2" type="ORF">CEW83_06860</name>
</gene>
<feature type="domain" description="AB hydrolase-1" evidence="1">
    <location>
        <begin position="29"/>
        <end position="279"/>
    </location>
</feature>
<dbReference type="PANTHER" id="PTHR43798">
    <property type="entry name" value="MONOACYLGLYCEROL LIPASE"/>
    <property type="match status" value="1"/>
</dbReference>
<evidence type="ECO:0000313" key="3">
    <source>
        <dbReference type="Proteomes" id="UP000244930"/>
    </source>
</evidence>
<dbReference type="GO" id="GO:0016787">
    <property type="term" value="F:hydrolase activity"/>
    <property type="evidence" value="ECO:0007669"/>
    <property type="project" value="UniProtKB-KW"/>
</dbReference>
<dbReference type="Gene3D" id="3.40.50.1820">
    <property type="entry name" value="alpha/beta hydrolase"/>
    <property type="match status" value="1"/>
</dbReference>
<dbReference type="InterPro" id="IPR029058">
    <property type="entry name" value="AB_hydrolase_fold"/>
</dbReference>
<evidence type="ECO:0000313" key="2">
    <source>
        <dbReference type="EMBL" id="AWI77546.1"/>
    </source>
</evidence>
<dbReference type="Pfam" id="PF12697">
    <property type="entry name" value="Abhydrolase_6"/>
    <property type="match status" value="1"/>
</dbReference>